<dbReference type="PANTHER" id="PTHR48070:SF6">
    <property type="entry name" value="ESTERASE OVCA2"/>
    <property type="match status" value="1"/>
</dbReference>
<dbReference type="GO" id="GO:0005634">
    <property type="term" value="C:nucleus"/>
    <property type="evidence" value="ECO:0007669"/>
    <property type="project" value="TreeGrafter"/>
</dbReference>
<accession>A0AAV2QSN9</accession>
<dbReference type="SUPFAM" id="SSF53474">
    <property type="entry name" value="alpha/beta-Hydrolases"/>
    <property type="match status" value="1"/>
</dbReference>
<evidence type="ECO:0000313" key="6">
    <source>
        <dbReference type="Proteomes" id="UP001497623"/>
    </source>
</evidence>
<gene>
    <name evidence="5" type="ORF">MNOR_LOCUS16447</name>
</gene>
<comment type="caution">
    <text evidence="5">The sequence shown here is derived from an EMBL/GenBank/DDBJ whole genome shotgun (WGS) entry which is preliminary data.</text>
</comment>
<evidence type="ECO:0000256" key="3">
    <source>
        <dbReference type="SAM" id="MobiDB-lite"/>
    </source>
</evidence>
<dbReference type="FunFam" id="3.40.50.1820:FF:000073">
    <property type="entry name" value="esterase OVCA2 isoform X6"/>
    <property type="match status" value="1"/>
</dbReference>
<feature type="region of interest" description="Disordered" evidence="3">
    <location>
        <begin position="228"/>
        <end position="247"/>
    </location>
</feature>
<dbReference type="GO" id="GO:0005737">
    <property type="term" value="C:cytoplasm"/>
    <property type="evidence" value="ECO:0007669"/>
    <property type="project" value="TreeGrafter"/>
</dbReference>
<evidence type="ECO:0000256" key="1">
    <source>
        <dbReference type="ARBA" id="ARBA00005863"/>
    </source>
</evidence>
<dbReference type="InterPro" id="IPR050593">
    <property type="entry name" value="LovG"/>
</dbReference>
<evidence type="ECO:0000259" key="4">
    <source>
        <dbReference type="Pfam" id="PF03959"/>
    </source>
</evidence>
<dbReference type="AlphaFoldDB" id="A0AAV2QSN9"/>
<feature type="non-terminal residue" evidence="5">
    <location>
        <position position="247"/>
    </location>
</feature>
<dbReference type="Pfam" id="PF03959">
    <property type="entry name" value="FSH1"/>
    <property type="match status" value="1"/>
</dbReference>
<dbReference type="GO" id="GO:0016787">
    <property type="term" value="F:hydrolase activity"/>
    <property type="evidence" value="ECO:0007669"/>
    <property type="project" value="UniProtKB-KW"/>
</dbReference>
<dbReference type="GO" id="GO:0032526">
    <property type="term" value="P:response to retinoic acid"/>
    <property type="evidence" value="ECO:0007669"/>
    <property type="project" value="TreeGrafter"/>
</dbReference>
<feature type="domain" description="Serine hydrolase" evidence="4">
    <location>
        <begin position="2"/>
        <end position="203"/>
    </location>
</feature>
<proteinExistence type="inferred from homology"/>
<dbReference type="Gene3D" id="3.40.50.1820">
    <property type="entry name" value="alpha/beta hydrolase"/>
    <property type="match status" value="1"/>
</dbReference>
<feature type="compositionally biased region" description="Basic and acidic residues" evidence="3">
    <location>
        <begin position="228"/>
        <end position="240"/>
    </location>
</feature>
<keyword evidence="2" id="KW-0378">Hydrolase</keyword>
<comment type="similarity">
    <text evidence="1">Belongs to the LovG family.</text>
</comment>
<sequence>MTKTKLKILCLHGFRQNSAIFKDRLGGFRRFTKNEAEFEFVTAPHKVENEEGSKEDVDERGWWFQRESNDHFRGAEPGKTSRGFEESVQTVEEHVASHGPYDGLLGFSQGAALVGMLCALQSQNNLRFKVNFAIMISGFKSKCIEHEKMYQTKVEIQSLHVFGEQDKFISIEMSESLVAMFDNPVVMRHSGGHHVPSSGPQKNFYKDTYKHFLQSCLVLKDDIDVHEEKKMEKEQSKENSDISSEVE</sequence>
<organism evidence="5 6">
    <name type="scientific">Meganyctiphanes norvegica</name>
    <name type="common">Northern krill</name>
    <name type="synonym">Thysanopoda norvegica</name>
    <dbReference type="NCBI Taxonomy" id="48144"/>
    <lineage>
        <taxon>Eukaryota</taxon>
        <taxon>Metazoa</taxon>
        <taxon>Ecdysozoa</taxon>
        <taxon>Arthropoda</taxon>
        <taxon>Crustacea</taxon>
        <taxon>Multicrustacea</taxon>
        <taxon>Malacostraca</taxon>
        <taxon>Eumalacostraca</taxon>
        <taxon>Eucarida</taxon>
        <taxon>Euphausiacea</taxon>
        <taxon>Euphausiidae</taxon>
        <taxon>Meganyctiphanes</taxon>
    </lineage>
</organism>
<dbReference type="InterPro" id="IPR029058">
    <property type="entry name" value="AB_hydrolase_fold"/>
</dbReference>
<dbReference type="EMBL" id="CAXKWB010010804">
    <property type="protein sequence ID" value="CAL4099276.1"/>
    <property type="molecule type" value="Genomic_DNA"/>
</dbReference>
<dbReference type="InterPro" id="IPR005645">
    <property type="entry name" value="FSH-like_dom"/>
</dbReference>
<reference evidence="5 6" key="1">
    <citation type="submission" date="2024-05" db="EMBL/GenBank/DDBJ databases">
        <authorList>
            <person name="Wallberg A."/>
        </authorList>
    </citation>
    <scope>NUCLEOTIDE SEQUENCE [LARGE SCALE GENOMIC DNA]</scope>
</reference>
<name>A0AAV2QSN9_MEGNR</name>
<keyword evidence="6" id="KW-1185">Reference proteome</keyword>
<protein>
    <recommendedName>
        <fullName evidence="4">Serine hydrolase domain-containing protein</fullName>
    </recommendedName>
</protein>
<dbReference type="PANTHER" id="PTHR48070">
    <property type="entry name" value="ESTERASE OVCA2"/>
    <property type="match status" value="1"/>
</dbReference>
<dbReference type="Proteomes" id="UP001497623">
    <property type="component" value="Unassembled WGS sequence"/>
</dbReference>
<evidence type="ECO:0000256" key="2">
    <source>
        <dbReference type="ARBA" id="ARBA00022801"/>
    </source>
</evidence>
<evidence type="ECO:0000313" key="5">
    <source>
        <dbReference type="EMBL" id="CAL4099276.1"/>
    </source>
</evidence>